<dbReference type="InterPro" id="IPR002902">
    <property type="entry name" value="GNK2"/>
</dbReference>
<feature type="transmembrane region" description="Helical" evidence="15">
    <location>
        <begin position="1204"/>
        <end position="1227"/>
    </location>
</feature>
<dbReference type="FunFam" id="3.30.430.20:FF:000003">
    <property type="entry name" value="Cysteine-rich RLK (RECEPTOR-like protein kinase) 10"/>
    <property type="match status" value="3"/>
</dbReference>
<proteinExistence type="predicted"/>
<feature type="domain" description="Gnk2-homologous" evidence="17">
    <location>
        <begin position="139"/>
        <end position="255"/>
    </location>
</feature>
<dbReference type="FunFam" id="1.10.510.10:FF:000129">
    <property type="entry name" value="cysteine-rich receptor-like protein kinase 10"/>
    <property type="match status" value="1"/>
</dbReference>
<keyword evidence="3" id="KW-0808">Transferase</keyword>
<evidence type="ECO:0000256" key="6">
    <source>
        <dbReference type="ARBA" id="ARBA00022737"/>
    </source>
</evidence>
<evidence type="ECO:0000256" key="4">
    <source>
        <dbReference type="ARBA" id="ARBA00022692"/>
    </source>
</evidence>
<organism evidence="18 19">
    <name type="scientific">Arabidopsis thaliana</name>
    <name type="common">Mouse-ear cress</name>
    <dbReference type="NCBI Taxonomy" id="3702"/>
    <lineage>
        <taxon>Eukaryota</taxon>
        <taxon>Viridiplantae</taxon>
        <taxon>Streptophyta</taxon>
        <taxon>Embryophyta</taxon>
        <taxon>Tracheophyta</taxon>
        <taxon>Spermatophyta</taxon>
        <taxon>Magnoliopsida</taxon>
        <taxon>eudicotyledons</taxon>
        <taxon>Gunneridae</taxon>
        <taxon>Pentapetalae</taxon>
        <taxon>rosids</taxon>
        <taxon>malvids</taxon>
        <taxon>Brassicales</taxon>
        <taxon>Brassicaceae</taxon>
        <taxon>Camelineae</taxon>
        <taxon>Arabidopsis</taxon>
    </lineage>
</organism>
<dbReference type="Pfam" id="PF07714">
    <property type="entry name" value="PK_Tyr_Ser-Thr"/>
    <property type="match status" value="2"/>
</dbReference>
<keyword evidence="10 15" id="KW-1133">Transmembrane helix</keyword>
<feature type="domain" description="Gnk2-homologous" evidence="17">
    <location>
        <begin position="712"/>
        <end position="819"/>
    </location>
</feature>
<evidence type="ECO:0000256" key="1">
    <source>
        <dbReference type="ARBA" id="ARBA00004167"/>
    </source>
</evidence>
<reference evidence="18 19" key="1">
    <citation type="submission" date="2020-09" db="EMBL/GenBank/DDBJ databases">
        <authorList>
            <person name="Ashkenazy H."/>
        </authorList>
    </citation>
    <scope>NUCLEOTIDE SEQUENCE [LARGE SCALE GENOMIC DNA]</scope>
    <source>
        <strain evidence="19">cv. Cdm-0</strain>
    </source>
</reference>
<feature type="transmembrane region" description="Helical" evidence="15">
    <location>
        <begin position="300"/>
        <end position="321"/>
    </location>
</feature>
<feature type="region of interest" description="Disordered" evidence="14">
    <location>
        <begin position="522"/>
        <end position="549"/>
    </location>
</feature>
<feature type="chain" id="PRO_5028798782" evidence="16">
    <location>
        <begin position="27"/>
        <end position="1395"/>
    </location>
</feature>
<sequence length="1395" mass="155100">MAKTSCEIILCFFYFILSFRVISVSAQQTCDNTAGSFKPNSTYDNNRRLILSTFASNVTAQNGYFNGSFGLGTDRVYAMGMCAPGAEPDVCSNCIKNTAEGLLQICLNQTDGFSWSGEETLCLVRYSNKSFSGLLGLEPSNDFFNVNEIRKEDQKEFDSVFDDLMIRTIQGASSSVRNNSNSLSLSGKYYAKDVAPEPVYGNISVVMQCTPDVSSKDCNICLERSVDFYKKWYNGKRGTIILRPSCFFRWELYTFFGAFDSINARHPPPPPRPLSPPPLKTPSVTNITKKNDSRISGGTIAAIVVVVVVTIILIVVGLVICKRRKQKQEIELPIVLNEAESVQFDLKTIEAATGNFSEHNKLGAGGFGEGMLLNGTEIAVKRLSKTSGQGEIEFKNEVVVVAKLQHINLVRLLGFSLQGEEKLLVYEFVPNKSLDYFLFVNNLVTYVWKLWENKTMHELIDPFIKEDCKSDEVIRYVHIGLLCVQENPADRPTMSTIHQVLTTSSITLPVPQPPGFFFRNGPGSNPSSQGMVPGQSSSKSFTSSVDEATITQRRRKSYREIDIQYSPHLSSNNLMLTSNILNLHVPQPSRTDGLDFSISSAQKCGKTGLFKPNDKYDINRHLLLSSLASNVSARGGFYNASIGQGPDRLYASGTCIQGSEPELCSACIDSAFIRVIKKCHNQTEALDWSSFNEEYPCMIRYSNRSFFGLLEMTPFFKNYNATDFQVNLTEFYQKWEALMLGVIADAISSPNPKFYGAGTGKIGIQTVYAFVLCSKDISPWNCSRCLRGNVDNYKLSCSGKPRGHSFSPSCYMRWDLYQFYGFIEYRASPTLPREKDGGNISTRNILGITVALAFFITLSLSLFFNDGYISLAGRSMTTYGTAPPDDDDITTSGSLQFDFKAIEAATNNFQKSNKLGHGGFVGNLVTYVWRLWNNESFLELVDPAMGESYDKDEVIRCIHISLLVRSESNPLAERLEPGPSTTMSFRASAQDPRFLAYYCPNATTYSSNSTYFTNLKTLLSSLSSRNASYSTGFQNATSGKAPDRVTGLFLCRGDFSPEVCRSCVTFAVNDTFNRCSDKREAVFYYEQCILRYSDKNILSTVTYDGALLMKNPNNISSNQRDSFVASVSSTMNQAAIVTANSSRKFYTLETELTPVQTLYGLLQCTPDLTRQDCLSCLQSSINEIPLYRVGGRLVYPRKGGNSNVLVVAIVVPITVVVLLLIAGYCFLAKRAKKTFDTVPTFDGDDITTVESLQLNYKMIRDATNNFVVDTSGYMSPEYAINGQFSVKSDVYSFGVLVLEIISGKKNSSFYDTDVSRNVVSYAWSLWSKGTAMDLVDPIIIDNCQKSEVARCIHICLLCVQDDPEERPILSTIYMMLTNDTVTLSVPQQPGFFVQS</sequence>
<keyword evidence="4 15" id="KW-0812">Transmembrane</keyword>
<evidence type="ECO:0000256" key="16">
    <source>
        <dbReference type="SAM" id="SignalP"/>
    </source>
</evidence>
<evidence type="ECO:0000256" key="9">
    <source>
        <dbReference type="ARBA" id="ARBA00022840"/>
    </source>
</evidence>
<evidence type="ECO:0000256" key="13">
    <source>
        <dbReference type="ARBA" id="ARBA00023180"/>
    </source>
</evidence>
<feature type="domain" description="Gnk2-homologous" evidence="17">
    <location>
        <begin position="993"/>
        <end position="1097"/>
    </location>
</feature>
<evidence type="ECO:0000256" key="15">
    <source>
        <dbReference type="SAM" id="Phobius"/>
    </source>
</evidence>
<dbReference type="Gene3D" id="3.30.430.20">
    <property type="entry name" value="Gnk2 domain, C-X8-C-X2-C motif"/>
    <property type="match status" value="6"/>
</dbReference>
<dbReference type="GO" id="GO:0004674">
    <property type="term" value="F:protein serine/threonine kinase activity"/>
    <property type="evidence" value="ECO:0007669"/>
    <property type="project" value="UniProtKB-KW"/>
</dbReference>
<keyword evidence="6" id="KW-0677">Repeat</keyword>
<evidence type="ECO:0000256" key="2">
    <source>
        <dbReference type="ARBA" id="ARBA00022527"/>
    </source>
</evidence>
<evidence type="ECO:0000313" key="19">
    <source>
        <dbReference type="Proteomes" id="UP000516314"/>
    </source>
</evidence>
<evidence type="ECO:0000256" key="11">
    <source>
        <dbReference type="ARBA" id="ARBA00023136"/>
    </source>
</evidence>
<keyword evidence="9" id="KW-0067">ATP-binding</keyword>
<feature type="domain" description="Gnk2-homologous" evidence="17">
    <location>
        <begin position="598"/>
        <end position="706"/>
    </location>
</feature>
<comment type="subcellular location">
    <subcellularLocation>
        <location evidence="1">Membrane</location>
        <topology evidence="1">Single-pass membrane protein</topology>
    </subcellularLocation>
</comment>
<dbReference type="Gene3D" id="3.30.200.20">
    <property type="entry name" value="Phosphorylase Kinase, domain 1"/>
    <property type="match status" value="1"/>
</dbReference>
<dbReference type="FunFam" id="3.30.430.20:FF:000007">
    <property type="entry name" value="Cysteine-rich receptor-like protein kinase 11"/>
    <property type="match status" value="1"/>
</dbReference>
<dbReference type="CDD" id="cd23509">
    <property type="entry name" value="Gnk2-like"/>
    <property type="match status" value="6"/>
</dbReference>
<dbReference type="PANTHER" id="PTHR27002:SF1041">
    <property type="entry name" value="CYSTEINE-RICH RECEPTOR-LIKE PROTEIN KINASE 17"/>
    <property type="match status" value="1"/>
</dbReference>
<dbReference type="Proteomes" id="UP000516314">
    <property type="component" value="Chromosome 4"/>
</dbReference>
<protein>
    <submittedName>
        <fullName evidence="18">(thale cress) hypothetical protein</fullName>
    </submittedName>
</protein>
<dbReference type="Gene3D" id="1.10.510.10">
    <property type="entry name" value="Transferase(Phosphotransferase) domain 1"/>
    <property type="match status" value="2"/>
</dbReference>
<keyword evidence="5 16" id="KW-0732">Signal</keyword>
<dbReference type="InterPro" id="IPR001245">
    <property type="entry name" value="Ser-Thr/Tyr_kinase_cat_dom"/>
</dbReference>
<dbReference type="InterPro" id="IPR020635">
    <property type="entry name" value="Tyr_kinase_cat_dom"/>
</dbReference>
<dbReference type="Pfam" id="PF01657">
    <property type="entry name" value="Stress-antifung"/>
    <property type="match status" value="6"/>
</dbReference>
<keyword evidence="11 15" id="KW-0472">Membrane</keyword>
<feature type="transmembrane region" description="Helical" evidence="15">
    <location>
        <begin position="845"/>
        <end position="864"/>
    </location>
</feature>
<dbReference type="InterPro" id="IPR011009">
    <property type="entry name" value="Kinase-like_dom_sf"/>
</dbReference>
<dbReference type="PROSITE" id="PS51473">
    <property type="entry name" value="GNK2"/>
    <property type="match status" value="6"/>
</dbReference>
<evidence type="ECO:0000313" key="18">
    <source>
        <dbReference type="EMBL" id="CAD5328800.1"/>
    </source>
</evidence>
<evidence type="ECO:0000256" key="8">
    <source>
        <dbReference type="ARBA" id="ARBA00022777"/>
    </source>
</evidence>
<dbReference type="SUPFAM" id="SSF56112">
    <property type="entry name" value="Protein kinase-like (PK-like)"/>
    <property type="match status" value="2"/>
</dbReference>
<keyword evidence="8" id="KW-0418">Kinase</keyword>
<dbReference type="SMART" id="SM00219">
    <property type="entry name" value="TyrKc"/>
    <property type="match status" value="1"/>
</dbReference>
<evidence type="ECO:0000256" key="7">
    <source>
        <dbReference type="ARBA" id="ARBA00022741"/>
    </source>
</evidence>
<dbReference type="GO" id="GO:0042742">
    <property type="term" value="P:defense response to bacterium"/>
    <property type="evidence" value="ECO:0007669"/>
    <property type="project" value="UniProtKB-ARBA"/>
</dbReference>
<keyword evidence="2" id="KW-0723">Serine/threonine-protein kinase</keyword>
<feature type="domain" description="Gnk2-homologous" evidence="17">
    <location>
        <begin position="1103"/>
        <end position="1218"/>
    </location>
</feature>
<gene>
    <name evidence="18" type="ORF">AT9943_LOCUS16427</name>
</gene>
<dbReference type="GO" id="GO:0016020">
    <property type="term" value="C:membrane"/>
    <property type="evidence" value="ECO:0007669"/>
    <property type="project" value="UniProtKB-SubCell"/>
</dbReference>
<evidence type="ECO:0000256" key="3">
    <source>
        <dbReference type="ARBA" id="ARBA00022679"/>
    </source>
</evidence>
<feature type="domain" description="Gnk2-homologous" evidence="17">
    <location>
        <begin position="25"/>
        <end position="131"/>
    </location>
</feature>
<keyword evidence="13" id="KW-0325">Glycoprotein</keyword>
<evidence type="ECO:0000259" key="17">
    <source>
        <dbReference type="PROSITE" id="PS51473"/>
    </source>
</evidence>
<accession>A0A7G2F1S3</accession>
<evidence type="ECO:0000256" key="5">
    <source>
        <dbReference type="ARBA" id="ARBA00022729"/>
    </source>
</evidence>
<dbReference type="EMBL" id="LR881469">
    <property type="protein sequence ID" value="CAD5328800.1"/>
    <property type="molecule type" value="Genomic_DNA"/>
</dbReference>
<evidence type="ECO:0000256" key="14">
    <source>
        <dbReference type="SAM" id="MobiDB-lite"/>
    </source>
</evidence>
<dbReference type="PANTHER" id="PTHR27002">
    <property type="entry name" value="RECEPTOR-LIKE SERINE/THREONINE-PROTEIN KINASE SD1-8"/>
    <property type="match status" value="1"/>
</dbReference>
<dbReference type="FunFam" id="3.30.200.20:FF:000727">
    <property type="entry name" value="Cysteine-rich RLK (RECEPTOR-like protein kinase) 23"/>
    <property type="match status" value="1"/>
</dbReference>
<keyword evidence="12" id="KW-0675">Receptor</keyword>
<dbReference type="GO" id="GO:0004713">
    <property type="term" value="F:protein tyrosine kinase activity"/>
    <property type="evidence" value="ECO:0007669"/>
    <property type="project" value="InterPro"/>
</dbReference>
<keyword evidence="7" id="KW-0547">Nucleotide-binding</keyword>
<dbReference type="InterPro" id="IPR038408">
    <property type="entry name" value="GNK2_sf"/>
</dbReference>
<name>A0A7G2F1S3_ARATH</name>
<dbReference type="GO" id="GO:0009751">
    <property type="term" value="P:response to salicylic acid"/>
    <property type="evidence" value="ECO:0007669"/>
    <property type="project" value="UniProtKB-ARBA"/>
</dbReference>
<feature type="signal peptide" evidence="16">
    <location>
        <begin position="1"/>
        <end position="26"/>
    </location>
</feature>
<evidence type="ECO:0000256" key="12">
    <source>
        <dbReference type="ARBA" id="ARBA00023170"/>
    </source>
</evidence>
<evidence type="ECO:0000256" key="10">
    <source>
        <dbReference type="ARBA" id="ARBA00022989"/>
    </source>
</evidence>
<dbReference type="GO" id="GO:0005524">
    <property type="term" value="F:ATP binding"/>
    <property type="evidence" value="ECO:0007669"/>
    <property type="project" value="UniProtKB-KW"/>
</dbReference>